<evidence type="ECO:0000256" key="15">
    <source>
        <dbReference type="SAM" id="Phobius"/>
    </source>
</evidence>
<dbReference type="EC" id="2.7.1.-" evidence="16"/>
<dbReference type="RefSeq" id="WP_327605792.1">
    <property type="nucleotide sequence ID" value="NZ_JARZFX010000001.1"/>
</dbReference>
<keyword evidence="11" id="KW-0443">Lipid metabolism</keyword>
<evidence type="ECO:0000256" key="7">
    <source>
        <dbReference type="ARBA" id="ARBA00022741"/>
    </source>
</evidence>
<dbReference type="InterPro" id="IPR000829">
    <property type="entry name" value="DAGK"/>
</dbReference>
<keyword evidence="4" id="KW-0444">Lipid biosynthesis</keyword>
<evidence type="ECO:0000256" key="8">
    <source>
        <dbReference type="ARBA" id="ARBA00022777"/>
    </source>
</evidence>
<evidence type="ECO:0000256" key="10">
    <source>
        <dbReference type="ARBA" id="ARBA00022989"/>
    </source>
</evidence>
<dbReference type="GO" id="GO:0016301">
    <property type="term" value="F:kinase activity"/>
    <property type="evidence" value="ECO:0007669"/>
    <property type="project" value="UniProtKB-KW"/>
</dbReference>
<dbReference type="PANTHER" id="PTHR34299">
    <property type="entry name" value="DIACYLGLYCEROL KINASE"/>
    <property type="match status" value="1"/>
</dbReference>
<dbReference type="EMBL" id="JARZFX010000001">
    <property type="protein sequence ID" value="MEC5422222.1"/>
    <property type="molecule type" value="Genomic_DNA"/>
</dbReference>
<organism evidence="16 17">
    <name type="scientific">Virgibacillus tibetensis</name>
    <dbReference type="NCBI Taxonomy" id="3042313"/>
    <lineage>
        <taxon>Bacteria</taxon>
        <taxon>Bacillati</taxon>
        <taxon>Bacillota</taxon>
        <taxon>Bacilli</taxon>
        <taxon>Bacillales</taxon>
        <taxon>Bacillaceae</taxon>
        <taxon>Virgibacillus</taxon>
    </lineage>
</organism>
<keyword evidence="13" id="KW-0594">Phospholipid biosynthesis</keyword>
<comment type="similarity">
    <text evidence="2">Belongs to the bacterial diacylglycerol kinase family.</text>
</comment>
<gene>
    <name evidence="16" type="ORF">QGM71_01780</name>
</gene>
<keyword evidence="7" id="KW-0547">Nucleotide-binding</keyword>
<evidence type="ECO:0000313" key="17">
    <source>
        <dbReference type="Proteomes" id="UP001335737"/>
    </source>
</evidence>
<sequence length="120" mass="13113">MKGNKRSIGFTHAWNGIKEVARTERNFRIHLLATLLVFAAGIVFKLTVTEWLIIVLAVGLVLVAEITNTAIEKMMDYLKPGLHPSAKVIKDIAAGAVLVAAVTSLILGILIFLPKLYSIF</sequence>
<reference evidence="16 17" key="1">
    <citation type="journal article" date="2024" name="Int. J. Syst. Evol. Microbiol.">
        <title>Virgibacillus tibetensis sp. nov., isolated from salt lake on the Tibetan Plateau of China.</title>
        <authorList>
            <person name="Phurbu D."/>
            <person name="Liu Z.-X."/>
            <person name="Wang R."/>
            <person name="Zheng Y.-Y."/>
            <person name="Liu H.-C."/>
            <person name="Zhou Y.-G."/>
            <person name="Yu Y.-J."/>
            <person name="Li A.-H."/>
        </authorList>
    </citation>
    <scope>NUCLEOTIDE SEQUENCE [LARGE SCALE GENOMIC DNA]</scope>
    <source>
        <strain evidence="16 17">C22-A2</strain>
    </source>
</reference>
<keyword evidence="9" id="KW-0067">ATP-binding</keyword>
<evidence type="ECO:0000256" key="3">
    <source>
        <dbReference type="ARBA" id="ARBA00022475"/>
    </source>
</evidence>
<protein>
    <submittedName>
        <fullName evidence="16">Diacylglycerol kinase family protein</fullName>
        <ecNumber evidence="16">2.7.1.-</ecNumber>
    </submittedName>
</protein>
<dbReference type="InterPro" id="IPR033717">
    <property type="entry name" value="UDPK"/>
</dbReference>
<keyword evidence="8 16" id="KW-0418">Kinase</keyword>
<dbReference type="Gene3D" id="1.10.287.3610">
    <property type="match status" value="1"/>
</dbReference>
<proteinExistence type="inferred from homology"/>
<keyword evidence="3" id="KW-1003">Cell membrane</keyword>
<dbReference type="Proteomes" id="UP001335737">
    <property type="component" value="Unassembled WGS sequence"/>
</dbReference>
<evidence type="ECO:0000256" key="6">
    <source>
        <dbReference type="ARBA" id="ARBA00022692"/>
    </source>
</evidence>
<keyword evidence="12 15" id="KW-0472">Membrane</keyword>
<keyword evidence="5 16" id="KW-0808">Transferase</keyword>
<evidence type="ECO:0000256" key="9">
    <source>
        <dbReference type="ARBA" id="ARBA00022840"/>
    </source>
</evidence>
<comment type="subcellular location">
    <subcellularLocation>
        <location evidence="1">Cell membrane</location>
        <topology evidence="1">Multi-pass membrane protein</topology>
    </subcellularLocation>
</comment>
<evidence type="ECO:0000256" key="1">
    <source>
        <dbReference type="ARBA" id="ARBA00004651"/>
    </source>
</evidence>
<evidence type="ECO:0000256" key="14">
    <source>
        <dbReference type="ARBA" id="ARBA00023264"/>
    </source>
</evidence>
<feature type="transmembrane region" description="Helical" evidence="15">
    <location>
        <begin position="27"/>
        <end position="45"/>
    </location>
</feature>
<evidence type="ECO:0000256" key="13">
    <source>
        <dbReference type="ARBA" id="ARBA00023209"/>
    </source>
</evidence>
<keyword evidence="6 15" id="KW-0812">Transmembrane</keyword>
<keyword evidence="10 15" id="KW-1133">Transmembrane helix</keyword>
<evidence type="ECO:0000256" key="5">
    <source>
        <dbReference type="ARBA" id="ARBA00022679"/>
    </source>
</evidence>
<dbReference type="CDD" id="cd14265">
    <property type="entry name" value="UDPK_IM_like"/>
    <property type="match status" value="1"/>
</dbReference>
<feature type="transmembrane region" description="Helical" evidence="15">
    <location>
        <begin position="92"/>
        <end position="113"/>
    </location>
</feature>
<feature type="transmembrane region" description="Helical" evidence="15">
    <location>
        <begin position="51"/>
        <end position="71"/>
    </location>
</feature>
<evidence type="ECO:0000256" key="2">
    <source>
        <dbReference type="ARBA" id="ARBA00005967"/>
    </source>
</evidence>
<keyword evidence="14" id="KW-1208">Phospholipid metabolism</keyword>
<dbReference type="Pfam" id="PF01219">
    <property type="entry name" value="DAGK_prokar"/>
    <property type="match status" value="1"/>
</dbReference>
<comment type="caution">
    <text evidence="16">The sequence shown here is derived from an EMBL/GenBank/DDBJ whole genome shotgun (WGS) entry which is preliminary data.</text>
</comment>
<dbReference type="InterPro" id="IPR036945">
    <property type="entry name" value="DAGK_sf"/>
</dbReference>
<evidence type="ECO:0000256" key="12">
    <source>
        <dbReference type="ARBA" id="ARBA00023136"/>
    </source>
</evidence>
<dbReference type="PANTHER" id="PTHR34299:SF1">
    <property type="entry name" value="DIACYLGLYCEROL KINASE"/>
    <property type="match status" value="1"/>
</dbReference>
<evidence type="ECO:0000313" key="16">
    <source>
        <dbReference type="EMBL" id="MEC5422222.1"/>
    </source>
</evidence>
<name>A0ABU6KCH6_9BACI</name>
<evidence type="ECO:0000256" key="11">
    <source>
        <dbReference type="ARBA" id="ARBA00023098"/>
    </source>
</evidence>
<evidence type="ECO:0000256" key="4">
    <source>
        <dbReference type="ARBA" id="ARBA00022516"/>
    </source>
</evidence>
<keyword evidence="17" id="KW-1185">Reference proteome</keyword>
<accession>A0ABU6KCH6</accession>